<feature type="binding site" evidence="15">
    <location>
        <position position="571"/>
    </location>
    <ligand>
        <name>a divalent metal cation</name>
        <dbReference type="ChEBI" id="CHEBI:60240"/>
    </ligand>
</feature>
<evidence type="ECO:0000256" key="13">
    <source>
        <dbReference type="ARBA" id="ARBA00032464"/>
    </source>
</evidence>
<dbReference type="SUPFAM" id="SSF63829">
    <property type="entry name" value="Calcium-dependent phosphotriesterase"/>
    <property type="match status" value="2"/>
</dbReference>
<feature type="binding site" evidence="15">
    <location>
        <position position="469"/>
    </location>
    <ligand>
        <name>substrate</name>
    </ligand>
</feature>
<evidence type="ECO:0000256" key="4">
    <source>
        <dbReference type="ARBA" id="ARBA00001946"/>
    </source>
</evidence>
<evidence type="ECO:0000313" key="17">
    <source>
        <dbReference type="EMBL" id="KAF3422678.1"/>
    </source>
</evidence>
<evidence type="ECO:0000256" key="9">
    <source>
        <dbReference type="ARBA" id="ARBA00022490"/>
    </source>
</evidence>
<dbReference type="EMBL" id="WNWW01000659">
    <property type="protein sequence ID" value="KAF3422678.1"/>
    <property type="molecule type" value="Genomic_DNA"/>
</dbReference>
<feature type="binding site" evidence="15">
    <location>
        <position position="487"/>
    </location>
    <ligand>
        <name>substrate</name>
    </ligand>
</feature>
<dbReference type="Gene3D" id="2.120.10.30">
    <property type="entry name" value="TolB, C-terminal domain"/>
    <property type="match status" value="2"/>
</dbReference>
<comment type="cofactor">
    <cofactor evidence="3">
        <name>Mn(2+)</name>
        <dbReference type="ChEBI" id="CHEBI:29035"/>
    </cofactor>
</comment>
<dbReference type="InterPro" id="IPR011042">
    <property type="entry name" value="6-blade_b-propeller_TolB-like"/>
</dbReference>
<dbReference type="GO" id="GO:0005509">
    <property type="term" value="F:calcium ion binding"/>
    <property type="evidence" value="ECO:0007669"/>
    <property type="project" value="InterPro"/>
</dbReference>
<dbReference type="InterPro" id="IPR008367">
    <property type="entry name" value="Regucalcin"/>
</dbReference>
<evidence type="ECO:0000256" key="8">
    <source>
        <dbReference type="ARBA" id="ARBA00016808"/>
    </source>
</evidence>
<keyword evidence="11" id="KW-0378">Hydrolase</keyword>
<dbReference type="EC" id="3.1.1.17" evidence="7"/>
<evidence type="ECO:0000256" key="3">
    <source>
        <dbReference type="ARBA" id="ARBA00001936"/>
    </source>
</evidence>
<feature type="binding site" evidence="15">
    <location>
        <position position="375"/>
    </location>
    <ligand>
        <name>a divalent metal cation</name>
        <dbReference type="ChEBI" id="CHEBI:60240"/>
    </ligand>
</feature>
<evidence type="ECO:0000256" key="2">
    <source>
        <dbReference type="ARBA" id="ARBA00001913"/>
    </source>
</evidence>
<accession>A0A833RN40</accession>
<evidence type="ECO:0000256" key="11">
    <source>
        <dbReference type="ARBA" id="ARBA00022801"/>
    </source>
</evidence>
<feature type="binding site" evidence="15">
    <location>
        <position position="519"/>
    </location>
    <ligand>
        <name>a divalent metal cation</name>
        <dbReference type="ChEBI" id="CHEBI:60240"/>
    </ligand>
</feature>
<dbReference type="PANTHER" id="PTHR10907">
    <property type="entry name" value="REGUCALCIN"/>
    <property type="match status" value="1"/>
</dbReference>
<dbReference type="Pfam" id="PF08450">
    <property type="entry name" value="SGL"/>
    <property type="match status" value="2"/>
</dbReference>
<evidence type="ECO:0000256" key="1">
    <source>
        <dbReference type="ARBA" id="ARBA00001589"/>
    </source>
</evidence>
<comment type="cofactor">
    <cofactor evidence="2">
        <name>Ca(2+)</name>
        <dbReference type="ChEBI" id="CHEBI:29108"/>
    </cofactor>
</comment>
<gene>
    <name evidence="17" type="ORF">E2986_06780</name>
</gene>
<dbReference type="GO" id="GO:0005737">
    <property type="term" value="C:cytoplasm"/>
    <property type="evidence" value="ECO:0007669"/>
    <property type="project" value="UniProtKB-SubCell"/>
</dbReference>
<comment type="cofactor">
    <cofactor evidence="15">
        <name>Zn(2+)</name>
        <dbReference type="ChEBI" id="CHEBI:29105"/>
    </cofactor>
    <text evidence="15">Binds 1 divalent metal cation per subunit.</text>
</comment>
<keyword evidence="15" id="KW-0862">Zinc</keyword>
<dbReference type="InterPro" id="IPR005511">
    <property type="entry name" value="SMP-30"/>
</dbReference>
<keyword evidence="18" id="KW-1185">Reference proteome</keyword>
<feature type="domain" description="SMP-30/Gluconolactonase/LRE-like region" evidence="16">
    <location>
        <begin position="373"/>
        <end position="631"/>
    </location>
</feature>
<evidence type="ECO:0000256" key="10">
    <source>
        <dbReference type="ARBA" id="ARBA00022723"/>
    </source>
</evidence>
<sequence>MKKINNISNKYSSKSMHTHVNCHMPITDETSIHILNDLLHILQIPAGSVKYYINSRETFVLPGFEPTVKPVIGKFIHSESPHWDVFSQTLSFVDVTAQKVCTYHTVMKELICAVVENGPVGFAVPVRNQPGKFIAGSANDIVLVHMPNEAGTTKINTRTLIAVDVKANGTRWNDAKADFSGRLWGGMIGPEVNGTVARNEAAFYRIDSDLFIQKELSNVTNSNGLVWNLQQDTLYYIDSGTGYVAAFDFDSTTNKRIVFDLAQTDYSGILDGMTIDTNENLWIALYNGGGVLNVDSQTGEVIQFVTLPVSKVTSCTFGGLFLDTLYVTTSSRDLSEEELEDQPLAGFVLSVENLGVHEMSEVTIEPLIGPYGLGEGPHWDCTSQKLYFVDIFAQKIFKFDPATGGLTFTFIENGPVGFVIPVEGSTNKFVAGCGIDLVVLSWDSEKTLANCTAQILASADCNRTEIRFNDGKADSSGRLWAGTMGFEKNGVFPPNLGSLYSMSNDHVLNKQVSPVSISNGLAWNPDNNTLYYIDSLTYQVWAYNYNSETGTISNKKIVFDLQKNDISGIPDGMTIDTNGNLWVAVYSGGSVLNINPKTGELLRSIKFNDAKNITSVAFGGPNLDILYVTSASMGLDENQLKKQPHAGYLFAVKGLGVRGFPSNNVKLSKY</sequence>
<feature type="domain" description="SMP-30/Gluconolactonase/LRE-like region" evidence="16">
    <location>
        <begin position="78"/>
        <end position="330"/>
    </location>
</feature>
<evidence type="ECO:0000256" key="6">
    <source>
        <dbReference type="ARBA" id="ARBA00008853"/>
    </source>
</evidence>
<comment type="subcellular location">
    <subcellularLocation>
        <location evidence="5">Cytoplasm</location>
    </subcellularLocation>
</comment>
<comment type="caution">
    <text evidence="17">The sequence shown here is derived from an EMBL/GenBank/DDBJ whole genome shotgun (WGS) entry which is preliminary data.</text>
</comment>
<dbReference type="Proteomes" id="UP000655588">
    <property type="component" value="Unassembled WGS sequence"/>
</dbReference>
<evidence type="ECO:0000256" key="14">
    <source>
        <dbReference type="PIRSR" id="PIRSR605511-1"/>
    </source>
</evidence>
<comment type="catalytic activity">
    <reaction evidence="1">
        <text>D-glucono-1,5-lactone + H2O = D-gluconate + H(+)</text>
        <dbReference type="Rhea" id="RHEA:10440"/>
        <dbReference type="ChEBI" id="CHEBI:15377"/>
        <dbReference type="ChEBI" id="CHEBI:15378"/>
        <dbReference type="ChEBI" id="CHEBI:16217"/>
        <dbReference type="ChEBI" id="CHEBI:18391"/>
        <dbReference type="EC" id="3.1.1.17"/>
    </reaction>
</comment>
<evidence type="ECO:0000256" key="12">
    <source>
        <dbReference type="ARBA" id="ARBA00022837"/>
    </source>
</evidence>
<comment type="cofactor">
    <cofactor evidence="4">
        <name>Mg(2+)</name>
        <dbReference type="ChEBI" id="CHEBI:18420"/>
    </cofactor>
</comment>
<dbReference type="PRINTS" id="PR01790">
    <property type="entry name" value="SMP30FAMILY"/>
</dbReference>
<feature type="active site" description="Proton donor/acceptor" evidence="14">
    <location>
        <position position="571"/>
    </location>
</feature>
<keyword evidence="12" id="KW-0106">Calcium</keyword>
<keyword evidence="9" id="KW-0963">Cytoplasm</keyword>
<comment type="similarity">
    <text evidence="6">Belongs to the SMP-30/CGR1 family.</text>
</comment>
<dbReference type="GO" id="GO:0019853">
    <property type="term" value="P:L-ascorbic acid biosynthetic process"/>
    <property type="evidence" value="ECO:0007669"/>
    <property type="project" value="TreeGrafter"/>
</dbReference>
<name>A0A833RN40_9HYME</name>
<protein>
    <recommendedName>
        <fullName evidence="8">Regucalcin</fullName>
        <ecNumber evidence="7">3.1.1.17</ecNumber>
    </recommendedName>
    <alternativeName>
        <fullName evidence="13">Gluconolactonase</fullName>
    </alternativeName>
</protein>
<evidence type="ECO:0000259" key="16">
    <source>
        <dbReference type="Pfam" id="PF08450"/>
    </source>
</evidence>
<dbReference type="GO" id="GO:0004341">
    <property type="term" value="F:gluconolactonase activity"/>
    <property type="evidence" value="ECO:0007669"/>
    <property type="project" value="UniProtKB-EC"/>
</dbReference>
<evidence type="ECO:0000256" key="7">
    <source>
        <dbReference type="ARBA" id="ARBA00013227"/>
    </source>
</evidence>
<dbReference type="InterPro" id="IPR013658">
    <property type="entry name" value="SGL"/>
</dbReference>
<proteinExistence type="inferred from homology"/>
<keyword evidence="10 15" id="KW-0479">Metal-binding</keyword>
<evidence type="ECO:0000313" key="18">
    <source>
        <dbReference type="Proteomes" id="UP000655588"/>
    </source>
</evidence>
<dbReference type="GO" id="GO:0030234">
    <property type="term" value="F:enzyme regulator activity"/>
    <property type="evidence" value="ECO:0007669"/>
    <property type="project" value="InterPro"/>
</dbReference>
<feature type="binding site" evidence="15">
    <location>
        <position position="467"/>
    </location>
    <ligand>
        <name>substrate</name>
    </ligand>
</feature>
<organism evidence="17 18">
    <name type="scientific">Frieseomelitta varia</name>
    <dbReference type="NCBI Taxonomy" id="561572"/>
    <lineage>
        <taxon>Eukaryota</taxon>
        <taxon>Metazoa</taxon>
        <taxon>Ecdysozoa</taxon>
        <taxon>Arthropoda</taxon>
        <taxon>Hexapoda</taxon>
        <taxon>Insecta</taxon>
        <taxon>Pterygota</taxon>
        <taxon>Neoptera</taxon>
        <taxon>Endopterygota</taxon>
        <taxon>Hymenoptera</taxon>
        <taxon>Apocrita</taxon>
        <taxon>Aculeata</taxon>
        <taxon>Apoidea</taxon>
        <taxon>Anthophila</taxon>
        <taxon>Apidae</taxon>
        <taxon>Frieseomelitta</taxon>
    </lineage>
</organism>
<dbReference type="PANTHER" id="PTHR10907:SF66">
    <property type="entry name" value="MIP34848P1-RELATED"/>
    <property type="match status" value="1"/>
</dbReference>
<reference evidence="17" key="1">
    <citation type="submission" date="2019-11" db="EMBL/GenBank/DDBJ databases">
        <title>The nuclear and mitochondrial genomes of Frieseomelitta varia - a highly eusocial stingless bee (Meliponini) with a permanently sterile worker caste.</title>
        <authorList>
            <person name="Freitas F.C.P."/>
            <person name="Lourenco A.P."/>
            <person name="Nunes F.M.F."/>
            <person name="Paschoal A.R."/>
            <person name="Abreu F.C.P."/>
            <person name="Barbin F.O."/>
            <person name="Bataglia L."/>
            <person name="Cardoso-Junior C.A.M."/>
            <person name="Cervoni M.S."/>
            <person name="Silva S.R."/>
            <person name="Dalarmi F."/>
            <person name="Del Lama M.A."/>
            <person name="Depintor T.S."/>
            <person name="Ferreira K.M."/>
            <person name="Goria P.S."/>
            <person name="Jaskot M.C."/>
            <person name="Lago D.C."/>
            <person name="Luna-Lucena D."/>
            <person name="Moda L.M."/>
            <person name="Nascimento L."/>
            <person name="Pedrino M."/>
            <person name="Rabico F.O."/>
            <person name="Sanches F.C."/>
            <person name="Santos D.E."/>
            <person name="Santos C.G."/>
            <person name="Vieira J."/>
            <person name="Lopes T.F."/>
            <person name="Barchuk A.R."/>
            <person name="Hartfelder K."/>
            <person name="Simoes Z.L.P."/>
            <person name="Bitondi M.M.G."/>
            <person name="Pinheiro D.G."/>
        </authorList>
    </citation>
    <scope>NUCLEOTIDE SEQUENCE</scope>
    <source>
        <strain evidence="17">USP_RPSP 00005682</strain>
        <tissue evidence="17">Whole individual</tissue>
    </source>
</reference>
<evidence type="ECO:0000256" key="15">
    <source>
        <dbReference type="PIRSR" id="PIRSR605511-2"/>
    </source>
</evidence>
<evidence type="ECO:0000256" key="5">
    <source>
        <dbReference type="ARBA" id="ARBA00004496"/>
    </source>
</evidence>
<dbReference type="FunFam" id="2.120.10.30:FF:000027">
    <property type="entry name" value="Regucalcin homologue"/>
    <property type="match status" value="1"/>
</dbReference>
<dbReference type="PRINTS" id="PR01791">
    <property type="entry name" value="REGUCALCIN"/>
</dbReference>
<dbReference type="AlphaFoldDB" id="A0A833RN40"/>